<protein>
    <submittedName>
        <fullName evidence="1">Uncharacterized protein</fullName>
    </submittedName>
</protein>
<dbReference type="RefSeq" id="YP_009276025.1">
    <property type="nucleotide sequence ID" value="NC_030934.1"/>
</dbReference>
<gene>
    <name evidence="1" type="ORF">vB_PsyM_KIL1_0096</name>
</gene>
<organism evidence="1 2">
    <name type="scientific">Pseudomonas phage vB_PsyM_KIL1</name>
    <dbReference type="NCBI Taxonomy" id="1777065"/>
    <lineage>
        <taxon>Viruses</taxon>
        <taxon>Duplodnaviria</taxon>
        <taxon>Heunggongvirae</taxon>
        <taxon>Uroviricota</taxon>
        <taxon>Caudoviricetes</taxon>
        <taxon>Vandenendeviridae</taxon>
        <taxon>Gorskivirinae</taxon>
        <taxon>Flaumdravirus</taxon>
        <taxon>Flaumdravirus KIL4</taxon>
    </lineage>
</organism>
<evidence type="ECO:0000313" key="2">
    <source>
        <dbReference type="Proteomes" id="UP000203989"/>
    </source>
</evidence>
<dbReference type="InterPro" id="IPR011004">
    <property type="entry name" value="Trimer_LpxA-like_sf"/>
</dbReference>
<accession>A0A142IDN8</accession>
<dbReference type="EMBL" id="KU130126">
    <property type="protein sequence ID" value="AMR57343.1"/>
    <property type="molecule type" value="Genomic_DNA"/>
</dbReference>
<dbReference type="KEGG" id="vg:28802489"/>
<keyword evidence="2" id="KW-1185">Reference proteome</keyword>
<sequence length="114" mass="12672">MKFEGKLEIGGLAMIIGCTKPENNWIIGKIVKIEMFTSVGDNLTWLYPSAAATGTVIEDTPEIAICSGLSTNNTTNMGHPILKNHVKIGKKYLMPLPPLEEEELVEERELEMFH</sequence>
<reference evidence="1 2" key="1">
    <citation type="journal article" date="2016" name="Front. Microbiol.">
        <title>Characterization of Novel Bacteriophages for Biocontrol of Bacterial Blight in Leek Caused by Pseudomonas syringae pv. porri.</title>
        <authorList>
            <person name="Rombouts S."/>
            <person name="Lavigne R."/>
        </authorList>
    </citation>
    <scope>NUCLEOTIDE SEQUENCE [LARGE SCALE GENOMIC DNA]</scope>
</reference>
<dbReference type="Proteomes" id="UP000203989">
    <property type="component" value="Segment"/>
</dbReference>
<name>A0A142IDN8_9CAUD</name>
<proteinExistence type="predicted"/>
<dbReference type="GeneID" id="28802489"/>
<evidence type="ECO:0000313" key="1">
    <source>
        <dbReference type="EMBL" id="AMR57343.1"/>
    </source>
</evidence>
<dbReference type="SUPFAM" id="SSF51161">
    <property type="entry name" value="Trimeric LpxA-like enzymes"/>
    <property type="match status" value="1"/>
</dbReference>